<dbReference type="SUPFAM" id="SSF49452">
    <property type="entry name" value="Starch-binding domain-like"/>
    <property type="match status" value="1"/>
</dbReference>
<dbReference type="AlphaFoldDB" id="A0AA46DYK6"/>
<sequence>MKKISSIILFFILTILVNAAEIKGFVKVENHEDYGVFVYVENELLYDISDQEGNFYIDNLTLGKEYTLVFQKGDLPDYKKKVKIEKNVNEVIVEIPDVRKDIRYPVVGRVNSKIDKDIFLDFNDDSYGIILKPNVQFKTSLLEGDYKAKLIQEGAYQNGISFKVEKDKVNNIGTYNMEPIDYNTLTLRFNDKIKDGVILLYKDDYLAYSKRIKNGTKNLTIEPLRSGVYTVKIKAYGKMDFVDNIEIKGSVIKDIPFENLSKFDNIYVNIYPQNIEAKVKIYNDGNIVEEVPTKGLVILEALDYKKEYEIRINAPKYKETIIKRAKVGDKLEVNLKRDVKGNLLKGYIYPFNSNATVMLLDKNKIIATTKADENGYYELETKEKVEGRKIIRVKANGFEEKTIIKTIDKSIENENFNIELEPKISRLSGTVSLNKKEKISNALVIIEELAIWQSTNNKGEYYFKNIPEGKYHIIFKKLGYESKREEITISKGEAVIKNVEIKPIGKMIFRSNIENYTLKINGKRYAIKTKLFERVEGLGLKNIIAEKPGYLSVRTQLKLTEAGEIRDVNIEFLSIEEQDKIVKEKIQKIRDYIANLELTKAEEVLYELSEVKQLKSYEKDYIDIKDELKKAKATLFGIDRNIKFEMENIKSNINISEKKDIGYLEKQRFLEKVYKQSIDRLEKIILTHPYTTYRYDILILQGDIYTKLGMVNSSKNSYEEAKKYINRRK</sequence>
<reference evidence="1 2" key="1">
    <citation type="submission" date="2019-03" db="EMBL/GenBank/DDBJ databases">
        <title>Genomic Encyclopedia of Type Strains, Phase IV (KMG-IV): sequencing the most valuable type-strain genomes for metagenomic binning, comparative biology and taxonomic classification.</title>
        <authorList>
            <person name="Goeker M."/>
        </authorList>
    </citation>
    <scope>NUCLEOTIDE SEQUENCE [LARGE SCALE GENOMIC DNA]</scope>
    <source>
        <strain evidence="1 2">DSM 100055</strain>
    </source>
</reference>
<keyword evidence="1" id="KW-0645">Protease</keyword>
<dbReference type="Gene3D" id="2.60.40.1120">
    <property type="entry name" value="Carboxypeptidase-like, regulatory domain"/>
    <property type="match status" value="1"/>
</dbReference>
<evidence type="ECO:0000313" key="2">
    <source>
        <dbReference type="Proteomes" id="UP000294678"/>
    </source>
</evidence>
<dbReference type="SUPFAM" id="SSF49464">
    <property type="entry name" value="Carboxypeptidase regulatory domain-like"/>
    <property type="match status" value="1"/>
</dbReference>
<proteinExistence type="predicted"/>
<keyword evidence="1" id="KW-0378">Hydrolase</keyword>
<accession>A0AA46DYK6</accession>
<name>A0AA46DYK6_9FUSO</name>
<keyword evidence="2" id="KW-1185">Reference proteome</keyword>
<dbReference type="InterPro" id="IPR013784">
    <property type="entry name" value="Carb-bd-like_fold"/>
</dbReference>
<dbReference type="Pfam" id="PF13715">
    <property type="entry name" value="CarbopepD_reg_2"/>
    <property type="match status" value="1"/>
</dbReference>
<dbReference type="GO" id="GO:0030246">
    <property type="term" value="F:carbohydrate binding"/>
    <property type="evidence" value="ECO:0007669"/>
    <property type="project" value="InterPro"/>
</dbReference>
<dbReference type="GO" id="GO:0004180">
    <property type="term" value="F:carboxypeptidase activity"/>
    <property type="evidence" value="ECO:0007669"/>
    <property type="project" value="UniProtKB-KW"/>
</dbReference>
<gene>
    <name evidence="1" type="ORF">EV215_1307</name>
</gene>
<dbReference type="InterPro" id="IPR008969">
    <property type="entry name" value="CarboxyPept-like_regulatory"/>
</dbReference>
<dbReference type="RefSeq" id="WP_134113184.1">
    <property type="nucleotide sequence ID" value="NZ_SOBG01000005.1"/>
</dbReference>
<dbReference type="Proteomes" id="UP000294678">
    <property type="component" value="Unassembled WGS sequence"/>
</dbReference>
<keyword evidence="1" id="KW-0121">Carboxypeptidase</keyword>
<dbReference type="EMBL" id="SOBG01000005">
    <property type="protein sequence ID" value="TDT69772.1"/>
    <property type="molecule type" value="Genomic_DNA"/>
</dbReference>
<comment type="caution">
    <text evidence="1">The sequence shown here is derived from an EMBL/GenBank/DDBJ whole genome shotgun (WGS) entry which is preliminary data.</text>
</comment>
<organism evidence="1 2">
    <name type="scientific">Hypnocyclicus thermotrophus</name>
    <dbReference type="NCBI Taxonomy" id="1627895"/>
    <lineage>
        <taxon>Bacteria</taxon>
        <taxon>Fusobacteriati</taxon>
        <taxon>Fusobacteriota</taxon>
        <taxon>Fusobacteriia</taxon>
        <taxon>Fusobacteriales</taxon>
        <taxon>Fusobacteriaceae</taxon>
        <taxon>Hypnocyclicus</taxon>
    </lineage>
</organism>
<protein>
    <submittedName>
        <fullName evidence="1">Carboxypeptidase-like protein</fullName>
    </submittedName>
</protein>
<evidence type="ECO:0000313" key="1">
    <source>
        <dbReference type="EMBL" id="TDT69772.1"/>
    </source>
</evidence>